<dbReference type="InterPro" id="IPR001873">
    <property type="entry name" value="ENaC"/>
</dbReference>
<keyword evidence="10 12" id="KW-0739">Sodium transport</keyword>
<keyword evidence="9 13" id="KW-0472">Membrane</keyword>
<dbReference type="PROSITE" id="PS51257">
    <property type="entry name" value="PROKAR_LIPOPROTEIN"/>
    <property type="match status" value="1"/>
</dbReference>
<evidence type="ECO:0000256" key="12">
    <source>
        <dbReference type="RuleBase" id="RU000679"/>
    </source>
</evidence>
<gene>
    <name evidence="14" type="ORF">OSB1V03_LOCUS3950</name>
</gene>
<evidence type="ECO:0000256" key="5">
    <source>
        <dbReference type="ARBA" id="ARBA00022692"/>
    </source>
</evidence>
<keyword evidence="7" id="KW-0915">Sodium</keyword>
<name>A0A7R9PWN3_9ACAR</name>
<evidence type="ECO:0000313" key="14">
    <source>
        <dbReference type="EMBL" id="CAD7623495.1"/>
    </source>
</evidence>
<keyword evidence="4 12" id="KW-0894">Sodium channel</keyword>
<dbReference type="Pfam" id="PF00858">
    <property type="entry name" value="ASC"/>
    <property type="match status" value="2"/>
</dbReference>
<evidence type="ECO:0000256" key="6">
    <source>
        <dbReference type="ARBA" id="ARBA00022989"/>
    </source>
</evidence>
<dbReference type="GO" id="GO:0015280">
    <property type="term" value="F:ligand-gated sodium channel activity"/>
    <property type="evidence" value="ECO:0007669"/>
    <property type="project" value="TreeGrafter"/>
</dbReference>
<evidence type="ECO:0000256" key="1">
    <source>
        <dbReference type="ARBA" id="ARBA00004141"/>
    </source>
</evidence>
<organism evidence="14">
    <name type="scientific">Medioppia subpectinata</name>
    <dbReference type="NCBI Taxonomy" id="1979941"/>
    <lineage>
        <taxon>Eukaryota</taxon>
        <taxon>Metazoa</taxon>
        <taxon>Ecdysozoa</taxon>
        <taxon>Arthropoda</taxon>
        <taxon>Chelicerata</taxon>
        <taxon>Arachnida</taxon>
        <taxon>Acari</taxon>
        <taxon>Acariformes</taxon>
        <taxon>Sarcoptiformes</taxon>
        <taxon>Oribatida</taxon>
        <taxon>Brachypylina</taxon>
        <taxon>Oppioidea</taxon>
        <taxon>Oppiidae</taxon>
        <taxon>Medioppia</taxon>
    </lineage>
</organism>
<dbReference type="EMBL" id="CAJPIZ010001689">
    <property type="protein sequence ID" value="CAG2103925.1"/>
    <property type="molecule type" value="Genomic_DNA"/>
</dbReference>
<evidence type="ECO:0000256" key="9">
    <source>
        <dbReference type="ARBA" id="ARBA00023136"/>
    </source>
</evidence>
<feature type="transmembrane region" description="Helical" evidence="13">
    <location>
        <begin position="741"/>
        <end position="761"/>
    </location>
</feature>
<evidence type="ECO:0000256" key="8">
    <source>
        <dbReference type="ARBA" id="ARBA00023065"/>
    </source>
</evidence>
<evidence type="ECO:0000256" key="3">
    <source>
        <dbReference type="ARBA" id="ARBA00022448"/>
    </source>
</evidence>
<keyword evidence="5 12" id="KW-0812">Transmembrane</keyword>
<keyword evidence="11 12" id="KW-0407">Ion channel</keyword>
<dbReference type="PANTHER" id="PTHR11690">
    <property type="entry name" value="AMILORIDE-SENSITIVE SODIUM CHANNEL-RELATED"/>
    <property type="match status" value="1"/>
</dbReference>
<evidence type="ECO:0000256" key="13">
    <source>
        <dbReference type="SAM" id="Phobius"/>
    </source>
</evidence>
<sequence>MLVNKFTNFIARAIVCLALLIGCIWHIVDISVIYFRYETTVSTVLETAQVIELPAITLCTRVHYVTDWEYLRRRYPNDTALANITDQNKWRYNQYLYNLTLEEQLLNGTIGANRFFDQCEVLTPRALSSPAHYMDCARVAPVVESINEAFKCFTFFSQNVSQLSDNDRYRVDHDVMFRDNDFTLTRSIMHTRYLKDLSIYMHDRREPFVGPTVGQTTYMKINHRHYFQVGYSYKEIYVKQLPPPYWTQCVDYPLLGYRSHKQRVSKCRAKYYRDQFASWHPKMLYNNEYYGKLSFDRTSITSNRTADKQIAADCANRIGRRPDCHSVYYTMNKSFDSEKHNTSKEEHVKFYVYIKMPTNTITRYVHSPRMELSQYMGIIGGVSGLWFGLNILAFYDIGHYETTVSVVLETAQVIELPAITLCTDVNYVTDWEYLRHRYPNNTALANITGTEQNKWAFNSYLYNLTVEEQLLYGTYGASGFLKFCTVLTPRGMSSSYKGYQYISCKQVAPVVESINHRIKCFTVFSQNVSQMADNDRYRVDHDVTFRDNAFSVIYFVLETYALHELTIYMHDRREPFVGPMGGQTTYMDLNHRHYDKFDFSYKELNVEQLPPPYRTQCADYPLLGYRSYKQRVSQCRAEYYRDQFAGWQGDMIYNTEYYGKLSFETNGINGNRTVDKQIADHCAQRVGRRPDCHSVYYTMNVISNHERDNNSNEESFNIQFNIPTNTITRYVHSPRMELSEYMGIIGGVSGLWFGLNILAFYDIGQYLVRKARVLLSNL</sequence>
<keyword evidence="3 12" id="KW-0813">Transport</keyword>
<dbReference type="GO" id="GO:0005886">
    <property type="term" value="C:plasma membrane"/>
    <property type="evidence" value="ECO:0007669"/>
    <property type="project" value="TreeGrafter"/>
</dbReference>
<protein>
    <submittedName>
        <fullName evidence="14">Uncharacterized protein</fullName>
    </submittedName>
</protein>
<dbReference type="AlphaFoldDB" id="A0A7R9PWN3"/>
<keyword evidence="6 13" id="KW-1133">Transmembrane helix</keyword>
<keyword evidence="8 12" id="KW-0406">Ion transport</keyword>
<evidence type="ECO:0000256" key="10">
    <source>
        <dbReference type="ARBA" id="ARBA00023201"/>
    </source>
</evidence>
<proteinExistence type="inferred from homology"/>
<evidence type="ECO:0000256" key="2">
    <source>
        <dbReference type="ARBA" id="ARBA00007193"/>
    </source>
</evidence>
<evidence type="ECO:0000256" key="4">
    <source>
        <dbReference type="ARBA" id="ARBA00022461"/>
    </source>
</evidence>
<accession>A0A7R9PWN3</accession>
<reference evidence="14" key="1">
    <citation type="submission" date="2020-11" db="EMBL/GenBank/DDBJ databases">
        <authorList>
            <person name="Tran Van P."/>
        </authorList>
    </citation>
    <scope>NUCLEOTIDE SEQUENCE</scope>
</reference>
<comment type="similarity">
    <text evidence="2 12">Belongs to the amiloride-sensitive sodium channel (TC 1.A.6) family.</text>
</comment>
<dbReference type="Proteomes" id="UP000759131">
    <property type="component" value="Unassembled WGS sequence"/>
</dbReference>
<dbReference type="Gene3D" id="1.10.287.770">
    <property type="entry name" value="YojJ-like"/>
    <property type="match status" value="2"/>
</dbReference>
<evidence type="ECO:0000313" key="15">
    <source>
        <dbReference type="Proteomes" id="UP000759131"/>
    </source>
</evidence>
<evidence type="ECO:0000256" key="11">
    <source>
        <dbReference type="ARBA" id="ARBA00023303"/>
    </source>
</evidence>
<feature type="transmembrane region" description="Helical" evidence="13">
    <location>
        <begin position="6"/>
        <end position="28"/>
    </location>
</feature>
<dbReference type="EMBL" id="OC856264">
    <property type="protein sequence ID" value="CAD7623495.1"/>
    <property type="molecule type" value="Genomic_DNA"/>
</dbReference>
<comment type="subcellular location">
    <subcellularLocation>
        <location evidence="1">Membrane</location>
        <topology evidence="1">Multi-pass membrane protein</topology>
    </subcellularLocation>
</comment>
<evidence type="ECO:0000256" key="7">
    <source>
        <dbReference type="ARBA" id="ARBA00023053"/>
    </source>
</evidence>
<keyword evidence="15" id="KW-1185">Reference proteome</keyword>